<organism evidence="1 2">
    <name type="scientific">Hymenochirus boettgeri</name>
    <name type="common">Congo dwarf clawed frog</name>
    <dbReference type="NCBI Taxonomy" id="247094"/>
    <lineage>
        <taxon>Eukaryota</taxon>
        <taxon>Metazoa</taxon>
        <taxon>Chordata</taxon>
        <taxon>Craniata</taxon>
        <taxon>Vertebrata</taxon>
        <taxon>Euteleostomi</taxon>
        <taxon>Amphibia</taxon>
        <taxon>Batrachia</taxon>
        <taxon>Anura</taxon>
        <taxon>Pipoidea</taxon>
        <taxon>Pipidae</taxon>
        <taxon>Pipinae</taxon>
        <taxon>Hymenochirus</taxon>
    </lineage>
</organism>
<comment type="caution">
    <text evidence="1">The sequence shown here is derived from an EMBL/GenBank/DDBJ whole genome shotgun (WGS) entry which is preliminary data.</text>
</comment>
<evidence type="ECO:0000313" key="1">
    <source>
        <dbReference type="EMBL" id="KAG8444468.1"/>
    </source>
</evidence>
<sequence length="95" mass="11160">MYTATENIGLKYPIDICPVSPLRTRPQNYSHLYTYQTIFFILNDAMSPTYVYIGKERADFLLSYQICINNMIHMTSKKYSLNPYFTVVLPKQMCL</sequence>
<dbReference type="AlphaFoldDB" id="A0A8T2JL59"/>
<name>A0A8T2JL59_9PIPI</name>
<evidence type="ECO:0000313" key="2">
    <source>
        <dbReference type="Proteomes" id="UP000812440"/>
    </source>
</evidence>
<reference evidence="1" key="1">
    <citation type="thesis" date="2020" institute="ProQuest LLC" country="789 East Eisenhower Parkway, Ann Arbor, MI, USA">
        <title>Comparative Genomics and Chromosome Evolution.</title>
        <authorList>
            <person name="Mudd A.B."/>
        </authorList>
    </citation>
    <scope>NUCLEOTIDE SEQUENCE</scope>
    <source>
        <strain evidence="1">Female2</strain>
        <tissue evidence="1">Blood</tissue>
    </source>
</reference>
<dbReference type="EMBL" id="JAACNH010000004">
    <property type="protein sequence ID" value="KAG8444468.1"/>
    <property type="molecule type" value="Genomic_DNA"/>
</dbReference>
<protein>
    <submittedName>
        <fullName evidence="1">Uncharacterized protein</fullName>
    </submittedName>
</protein>
<dbReference type="Proteomes" id="UP000812440">
    <property type="component" value="Chromosome 5"/>
</dbReference>
<accession>A0A8T2JL59</accession>
<gene>
    <name evidence="1" type="ORF">GDO86_009589</name>
</gene>
<proteinExistence type="predicted"/>
<keyword evidence="2" id="KW-1185">Reference proteome</keyword>